<evidence type="ECO:0000313" key="1">
    <source>
        <dbReference type="EMBL" id="CAD9295880.1"/>
    </source>
</evidence>
<proteinExistence type="predicted"/>
<dbReference type="AlphaFoldDB" id="A0A7S1VET4"/>
<sequence length="130" mass="14995">MLHFDDVCTHSSGIKAPDSQLSIMPLLSQPEKIKRFRVSMRLRFPEVVFSTLGLASQRRFGQDERSSPTFSKRAFSFAEKSMDVESNLLAALRIFTAEPNVLVSQLKSICRQTQHINYATFWFRRITIRP</sequence>
<organism evidence="1">
    <name type="scientific">Grammatophora oceanica</name>
    <dbReference type="NCBI Taxonomy" id="210454"/>
    <lineage>
        <taxon>Eukaryota</taxon>
        <taxon>Sar</taxon>
        <taxon>Stramenopiles</taxon>
        <taxon>Ochrophyta</taxon>
        <taxon>Bacillariophyta</taxon>
        <taxon>Fragilariophyceae</taxon>
        <taxon>Fragilariophycidae</taxon>
        <taxon>Rhabdonematales</taxon>
        <taxon>Grammatophoraceae</taxon>
        <taxon>Grammatophora</taxon>
    </lineage>
</organism>
<gene>
    <name evidence="1" type="ORF">GOCE00092_LOCUS19219</name>
</gene>
<dbReference type="EMBL" id="HBGK01037118">
    <property type="protein sequence ID" value="CAD9295880.1"/>
    <property type="molecule type" value="Transcribed_RNA"/>
</dbReference>
<reference evidence="1" key="1">
    <citation type="submission" date="2021-01" db="EMBL/GenBank/DDBJ databases">
        <authorList>
            <person name="Corre E."/>
            <person name="Pelletier E."/>
            <person name="Niang G."/>
            <person name="Scheremetjew M."/>
            <person name="Finn R."/>
            <person name="Kale V."/>
            <person name="Holt S."/>
            <person name="Cochrane G."/>
            <person name="Meng A."/>
            <person name="Brown T."/>
            <person name="Cohen L."/>
        </authorList>
    </citation>
    <scope>NUCLEOTIDE SEQUENCE</scope>
    <source>
        <strain evidence="1">CCMP 410</strain>
    </source>
</reference>
<protein>
    <submittedName>
        <fullName evidence="1">Uncharacterized protein</fullName>
    </submittedName>
</protein>
<name>A0A7S1VET4_9STRA</name>
<accession>A0A7S1VET4</accession>